<dbReference type="Gene3D" id="3.40.50.300">
    <property type="entry name" value="P-loop containing nucleotide triphosphate hydrolases"/>
    <property type="match status" value="1"/>
</dbReference>
<dbReference type="InterPro" id="IPR027417">
    <property type="entry name" value="P-loop_NTPase"/>
</dbReference>
<dbReference type="Gene3D" id="3.40.50.10140">
    <property type="entry name" value="Toll/interleukin-1 receptor homology (TIR) domain"/>
    <property type="match status" value="1"/>
</dbReference>
<evidence type="ECO:0000259" key="1">
    <source>
        <dbReference type="PROSITE" id="PS50104"/>
    </source>
</evidence>
<dbReference type="InterPro" id="IPR000157">
    <property type="entry name" value="TIR_dom"/>
</dbReference>
<dbReference type="PROSITE" id="PS50104">
    <property type="entry name" value="TIR"/>
    <property type="match status" value="1"/>
</dbReference>
<dbReference type="Pfam" id="PF13676">
    <property type="entry name" value="TIR_2"/>
    <property type="match status" value="1"/>
</dbReference>
<sequence length="923" mass="104927">MDKPTIFISYSHKDKDWMERLKTHLEVLQMEDILDIWVDTQIETGDDWFPEIKEAMNVTSVAIFMISANFLTSKFIKNEEVPRLMERRARDGVRVFPVIVKPCPWQKVNWLSRMQVRPKDSEPLLEGDENHQEKKLSAIAEEIADIIGPGKHPPTRNTYVPIDPENIEIARLPTTDSTLLGREGELEILDKAWESEKTNVISLVAFGGVGKSALVNVWLNNMAQDHYRGAQRVYGYSFYSQGTSEDKQASADPFIAAALEWFGDPDPTEGSPWQKGERLANLVREGRTLLILDGLEPIQYPPGEMGGQLRDPGMQSLLRGLSSHNPGLCVVTTRLEVEDLKRFKGSLAEHIDLEKLTPEAGAKLLEKRGAVGSEKELKEASEEFEGHALALNLLGNYLSVVHEGDIRKRDQIAQLTKDPKQGGHARRVMKSYERMFEKKPELDVLYMMGLFDRPAEGSALETLKAGPAIAGLTTEITNLSYEDWKFTLENLRKARLLAEKIARESDTLDCHPLIREHFGEKLKSDNAAAWKEAHRRLYEYYKATAKELPETFTEMLPLYAAVAHGCQAGLHQEALDDVYFKRIQRRDKAYNTKILGAIGAELAVLSNFFDPPWRQAVKNLTEADQGFILNYAGFDLRALGRLGEAIQSMRKGLEIRKKLKDWGNVAIQAGNLSELNLTLGEVRKAREYAEQSVEYADKSDYVFFKIVMRADLADALHQSGELKEAENWFVKAEEMQVKLQPEYPLLYSQRGFLYCDLLLGQGKYSDVLNRAKELLKWRQPKDPILDIALENLTSGRAYLLQIVKEKGTNFSKAETHLNEAVDGLRKAGTQDHLPRGLLARAELYRVKEELENCEHDLEEAMEIATLGQMRLHETDCHLGYVRLYSEKGEKEKAREHLGKAKKMIDDTGYHRRDGEVKNLEFRM</sequence>
<dbReference type="InterPro" id="IPR011990">
    <property type="entry name" value="TPR-like_helical_dom_sf"/>
</dbReference>
<gene>
    <name evidence="2" type="ORF">CEE37_10700</name>
</gene>
<dbReference type="SUPFAM" id="SSF52200">
    <property type="entry name" value="Toll/Interleukin receptor TIR domain"/>
    <property type="match status" value="1"/>
</dbReference>
<organism evidence="2 3">
    <name type="scientific">candidate division LCP-89 bacterium B3_LCP</name>
    <dbReference type="NCBI Taxonomy" id="2012998"/>
    <lineage>
        <taxon>Bacteria</taxon>
        <taxon>Pseudomonadati</taxon>
        <taxon>Bacteria division LCP-89</taxon>
    </lineage>
</organism>
<dbReference type="PANTHER" id="PTHR47691">
    <property type="entry name" value="REGULATOR-RELATED"/>
    <property type="match status" value="1"/>
</dbReference>
<evidence type="ECO:0000313" key="2">
    <source>
        <dbReference type="EMBL" id="TKJ39738.1"/>
    </source>
</evidence>
<dbReference type="SUPFAM" id="SSF48452">
    <property type="entry name" value="TPR-like"/>
    <property type="match status" value="2"/>
</dbReference>
<dbReference type="PANTHER" id="PTHR47691:SF3">
    <property type="entry name" value="HTH-TYPE TRANSCRIPTIONAL REGULATOR RV0890C-RELATED"/>
    <property type="match status" value="1"/>
</dbReference>
<reference evidence="2 3" key="1">
    <citation type="submission" date="2017-06" db="EMBL/GenBank/DDBJ databases">
        <title>Novel microbial phyla capable of carbon fixation and sulfur reduction in deep-sea sediments.</title>
        <authorList>
            <person name="Huang J."/>
            <person name="Baker B."/>
            <person name="Wang Y."/>
        </authorList>
    </citation>
    <scope>NUCLEOTIDE SEQUENCE [LARGE SCALE GENOMIC DNA]</scope>
    <source>
        <strain evidence="2">B3_LCP</strain>
    </source>
</reference>
<dbReference type="SUPFAM" id="SSF52540">
    <property type="entry name" value="P-loop containing nucleoside triphosphate hydrolases"/>
    <property type="match status" value="1"/>
</dbReference>
<comment type="caution">
    <text evidence="2">The sequence shown here is derived from an EMBL/GenBank/DDBJ whole genome shotgun (WGS) entry which is preliminary data.</text>
</comment>
<dbReference type="AlphaFoldDB" id="A0A532UXQ9"/>
<dbReference type="InterPro" id="IPR035897">
    <property type="entry name" value="Toll_tir_struct_dom_sf"/>
</dbReference>
<dbReference type="Proteomes" id="UP000319619">
    <property type="component" value="Unassembled WGS sequence"/>
</dbReference>
<dbReference type="SMART" id="SM00255">
    <property type="entry name" value="TIR"/>
    <property type="match status" value="1"/>
</dbReference>
<name>A0A532UXQ9_UNCL8</name>
<accession>A0A532UXQ9</accession>
<feature type="domain" description="TIR" evidence="1">
    <location>
        <begin position="2"/>
        <end position="135"/>
    </location>
</feature>
<dbReference type="EMBL" id="NJBN01000007">
    <property type="protein sequence ID" value="TKJ39738.1"/>
    <property type="molecule type" value="Genomic_DNA"/>
</dbReference>
<dbReference type="Gene3D" id="1.25.40.10">
    <property type="entry name" value="Tetratricopeptide repeat domain"/>
    <property type="match status" value="2"/>
</dbReference>
<evidence type="ECO:0000313" key="3">
    <source>
        <dbReference type="Proteomes" id="UP000319619"/>
    </source>
</evidence>
<protein>
    <recommendedName>
        <fullName evidence="1">TIR domain-containing protein</fullName>
    </recommendedName>
</protein>
<proteinExistence type="predicted"/>
<dbReference type="GO" id="GO:0007165">
    <property type="term" value="P:signal transduction"/>
    <property type="evidence" value="ECO:0007669"/>
    <property type="project" value="InterPro"/>
</dbReference>